<dbReference type="Proteomes" id="UP001642405">
    <property type="component" value="Unassembled WGS sequence"/>
</dbReference>
<proteinExistence type="predicted"/>
<reference evidence="2 3" key="1">
    <citation type="submission" date="2024-01" db="EMBL/GenBank/DDBJ databases">
        <authorList>
            <person name="Allen C."/>
            <person name="Tagirdzhanova G."/>
        </authorList>
    </citation>
    <scope>NUCLEOTIDE SEQUENCE [LARGE SCALE GENOMIC DNA]</scope>
</reference>
<keyword evidence="3" id="KW-1185">Reference proteome</keyword>
<evidence type="ECO:0000313" key="2">
    <source>
        <dbReference type="EMBL" id="CAK7212205.1"/>
    </source>
</evidence>
<evidence type="ECO:0000256" key="1">
    <source>
        <dbReference type="SAM" id="MobiDB-lite"/>
    </source>
</evidence>
<feature type="region of interest" description="Disordered" evidence="1">
    <location>
        <begin position="1"/>
        <end position="39"/>
    </location>
</feature>
<feature type="compositionally biased region" description="Low complexity" evidence="1">
    <location>
        <begin position="25"/>
        <end position="36"/>
    </location>
</feature>
<gene>
    <name evidence="2" type="ORF">SCUCBS95973_001366</name>
</gene>
<dbReference type="EMBL" id="CAWUHB010000005">
    <property type="protein sequence ID" value="CAK7212205.1"/>
    <property type="molecule type" value="Genomic_DNA"/>
</dbReference>
<feature type="compositionally biased region" description="Polar residues" evidence="1">
    <location>
        <begin position="1"/>
        <end position="21"/>
    </location>
</feature>
<name>A0ABP0AY46_9PEZI</name>
<organism evidence="2 3">
    <name type="scientific">Sporothrix curviconia</name>
    <dbReference type="NCBI Taxonomy" id="1260050"/>
    <lineage>
        <taxon>Eukaryota</taxon>
        <taxon>Fungi</taxon>
        <taxon>Dikarya</taxon>
        <taxon>Ascomycota</taxon>
        <taxon>Pezizomycotina</taxon>
        <taxon>Sordariomycetes</taxon>
        <taxon>Sordariomycetidae</taxon>
        <taxon>Ophiostomatales</taxon>
        <taxon>Ophiostomataceae</taxon>
        <taxon>Sporothrix</taxon>
    </lineage>
</organism>
<protein>
    <submittedName>
        <fullName evidence="2">Uncharacterized protein</fullName>
    </submittedName>
</protein>
<evidence type="ECO:0000313" key="3">
    <source>
        <dbReference type="Proteomes" id="UP001642405"/>
    </source>
</evidence>
<comment type="caution">
    <text evidence="2">The sequence shown here is derived from an EMBL/GenBank/DDBJ whole genome shotgun (WGS) entry which is preliminary data.</text>
</comment>
<accession>A0ABP0AY46</accession>
<sequence>MSDTSDYTIVGDTSPSPSLSAHVQAPASTAESSPSPDGYKLMGNTVSEITEMMQIIRNSIFTLYEAAVDSFKGLGSSDARNKYYAAKIAGDLVHVLETFGEMVATLPEEGYVETAELLVDILLEASSMLAAEDQKESHDAMCTHGGVFIYKCVAQAQVLASHSRYPAQAKMLHEPVAEEAIRNALNFHLHMNRSTTRSAARVFRALLPRYMRSLTAIYGCASAVSYLYVDYATSVLSELDKGEQGKAGEKTEKTEIKIQGWRLREWCSSFWR</sequence>